<gene>
    <name evidence="1" type="ORF">CSSPJE1EN1_LOCUS473</name>
</gene>
<organism evidence="1 2">
    <name type="scientific">Sphagnum jensenii</name>
    <dbReference type="NCBI Taxonomy" id="128206"/>
    <lineage>
        <taxon>Eukaryota</taxon>
        <taxon>Viridiplantae</taxon>
        <taxon>Streptophyta</taxon>
        <taxon>Embryophyta</taxon>
        <taxon>Bryophyta</taxon>
        <taxon>Sphagnophytina</taxon>
        <taxon>Sphagnopsida</taxon>
        <taxon>Sphagnales</taxon>
        <taxon>Sphagnaceae</taxon>
        <taxon>Sphagnum</taxon>
    </lineage>
</organism>
<evidence type="ECO:0000313" key="1">
    <source>
        <dbReference type="EMBL" id="CAK9254995.1"/>
    </source>
</evidence>
<name>A0ABP0VND1_9BRYO</name>
<protein>
    <submittedName>
        <fullName evidence="1">Uncharacterized protein</fullName>
    </submittedName>
</protein>
<reference evidence="1 2" key="1">
    <citation type="submission" date="2024-02" db="EMBL/GenBank/DDBJ databases">
        <authorList>
            <consortium name="ELIXIR-Norway"/>
            <consortium name="Elixir Norway"/>
        </authorList>
    </citation>
    <scope>NUCLEOTIDE SEQUENCE [LARGE SCALE GENOMIC DNA]</scope>
</reference>
<dbReference type="Proteomes" id="UP001497444">
    <property type="component" value="Chromosome 1"/>
</dbReference>
<accession>A0ABP0VND1</accession>
<keyword evidence="2" id="KW-1185">Reference proteome</keyword>
<proteinExistence type="predicted"/>
<dbReference type="EMBL" id="OZ020096">
    <property type="protein sequence ID" value="CAK9254995.1"/>
    <property type="molecule type" value="Genomic_DNA"/>
</dbReference>
<evidence type="ECO:0000313" key="2">
    <source>
        <dbReference type="Proteomes" id="UP001497444"/>
    </source>
</evidence>
<sequence>MKYVTVQIIASLQLLLLLHVGIMILGASSMHVSLAGAAASSKLTLEDIVKSDKLITDSSRIGDIDHDNSADHHHDVRKLGNLGHGKQLVKTKALLQEAAQETILQPATSPGSSPETIPCVQPQGSCHLHDEIICYIRFSTIVFARPGCSCAPLHQCSLPLYDCWLYLHNQYDYPIYCGF</sequence>